<dbReference type="Gene3D" id="1.10.3730.20">
    <property type="match status" value="2"/>
</dbReference>
<evidence type="ECO:0000313" key="8">
    <source>
        <dbReference type="EMBL" id="MPW19154.1"/>
    </source>
</evidence>
<protein>
    <submittedName>
        <fullName evidence="8">EamA family transporter</fullName>
    </submittedName>
</protein>
<dbReference type="SUPFAM" id="SSF103481">
    <property type="entry name" value="Multidrug resistance efflux transporter EmrE"/>
    <property type="match status" value="2"/>
</dbReference>
<feature type="transmembrane region" description="Helical" evidence="6">
    <location>
        <begin position="88"/>
        <end position="112"/>
    </location>
</feature>
<dbReference type="Pfam" id="PF00892">
    <property type="entry name" value="EamA"/>
    <property type="match status" value="2"/>
</dbReference>
<feature type="transmembrane region" description="Helical" evidence="6">
    <location>
        <begin position="62"/>
        <end position="82"/>
    </location>
</feature>
<feature type="domain" description="EamA" evidence="7">
    <location>
        <begin position="153"/>
        <end position="288"/>
    </location>
</feature>
<name>A0A7X1THE8_9BURK</name>
<dbReference type="InterPro" id="IPR000620">
    <property type="entry name" value="EamA_dom"/>
</dbReference>
<feature type="transmembrane region" description="Helical" evidence="6">
    <location>
        <begin position="271"/>
        <end position="289"/>
    </location>
</feature>
<feature type="domain" description="EamA" evidence="7">
    <location>
        <begin position="5"/>
        <end position="135"/>
    </location>
</feature>
<proteinExistence type="predicted"/>
<evidence type="ECO:0000256" key="2">
    <source>
        <dbReference type="ARBA" id="ARBA00022475"/>
    </source>
</evidence>
<keyword evidence="9" id="KW-1185">Reference proteome</keyword>
<dbReference type="InterPro" id="IPR037185">
    <property type="entry name" value="EmrE-like"/>
</dbReference>
<dbReference type="InterPro" id="IPR050638">
    <property type="entry name" value="AA-Vitamin_Transporters"/>
</dbReference>
<dbReference type="RefSeq" id="WP_152760906.1">
    <property type="nucleotide sequence ID" value="NZ_WHNP01000018.1"/>
</dbReference>
<feature type="transmembrane region" description="Helical" evidence="6">
    <location>
        <begin position="151"/>
        <end position="171"/>
    </location>
</feature>
<keyword evidence="2" id="KW-1003">Cell membrane</keyword>
<dbReference type="Proteomes" id="UP000484381">
    <property type="component" value="Unassembled WGS sequence"/>
</dbReference>
<sequence>MNRYSLFLIAAMLLVGSNVGIGKSIVAFVPVPLFALLRFVIAMAVLWPLLRVSKLRRVKAGEWVNLFLQALFGTFGFTLLMLNGVHRTSAVAAGVITSTIPAVVALFSWIFLKEKPDGRALASIALAIAGVVVINLAHAGNATSAASTSSFAGNLMVLGAVCCESLYVILSRRLTQTLAPIDICAYTHLFGLLLMLPLGVSALFKFDYVSAPVSIWALVLWYGLSASIFSFWLWMKGIRHVPGSLAGVFSAVLPVAAAVYGIVFLDERPTLAHGVALACVIAGIALASLKVRRVPPVAS</sequence>
<feature type="transmembrane region" description="Helical" evidence="6">
    <location>
        <begin position="183"/>
        <end position="203"/>
    </location>
</feature>
<evidence type="ECO:0000256" key="6">
    <source>
        <dbReference type="SAM" id="Phobius"/>
    </source>
</evidence>
<comment type="caution">
    <text evidence="8">The sequence shown here is derived from an EMBL/GenBank/DDBJ whole genome shotgun (WGS) entry which is preliminary data.</text>
</comment>
<evidence type="ECO:0000256" key="1">
    <source>
        <dbReference type="ARBA" id="ARBA00004651"/>
    </source>
</evidence>
<dbReference type="PANTHER" id="PTHR32322">
    <property type="entry name" value="INNER MEMBRANE TRANSPORTER"/>
    <property type="match status" value="1"/>
</dbReference>
<feature type="transmembrane region" description="Helical" evidence="6">
    <location>
        <begin position="246"/>
        <end position="265"/>
    </location>
</feature>
<keyword evidence="5 6" id="KW-0472">Membrane</keyword>
<dbReference type="PANTHER" id="PTHR32322:SF18">
    <property type="entry name" value="S-ADENOSYLMETHIONINE_S-ADENOSYLHOMOCYSTEINE TRANSPORTER"/>
    <property type="match status" value="1"/>
</dbReference>
<dbReference type="EMBL" id="WHNP01000018">
    <property type="protein sequence ID" value="MPW19154.1"/>
    <property type="molecule type" value="Genomic_DNA"/>
</dbReference>
<keyword evidence="3 6" id="KW-0812">Transmembrane</keyword>
<feature type="transmembrane region" description="Helical" evidence="6">
    <location>
        <begin position="32"/>
        <end position="50"/>
    </location>
</feature>
<keyword evidence="4 6" id="KW-1133">Transmembrane helix</keyword>
<gene>
    <name evidence="8" type="ORF">GCT13_20190</name>
</gene>
<evidence type="ECO:0000256" key="4">
    <source>
        <dbReference type="ARBA" id="ARBA00022989"/>
    </source>
</evidence>
<comment type="subcellular location">
    <subcellularLocation>
        <location evidence="1">Cell membrane</location>
        <topology evidence="1">Multi-pass membrane protein</topology>
    </subcellularLocation>
</comment>
<evidence type="ECO:0000259" key="7">
    <source>
        <dbReference type="Pfam" id="PF00892"/>
    </source>
</evidence>
<organism evidence="8 9">
    <name type="scientific">Paraburkholderia franconis</name>
    <dbReference type="NCBI Taxonomy" id="2654983"/>
    <lineage>
        <taxon>Bacteria</taxon>
        <taxon>Pseudomonadati</taxon>
        <taxon>Pseudomonadota</taxon>
        <taxon>Betaproteobacteria</taxon>
        <taxon>Burkholderiales</taxon>
        <taxon>Burkholderiaceae</taxon>
        <taxon>Paraburkholderia</taxon>
    </lineage>
</organism>
<dbReference type="GO" id="GO:0005886">
    <property type="term" value="C:plasma membrane"/>
    <property type="evidence" value="ECO:0007669"/>
    <property type="project" value="UniProtKB-SubCell"/>
</dbReference>
<dbReference type="AlphaFoldDB" id="A0A7X1THE8"/>
<reference evidence="8 9" key="1">
    <citation type="submission" date="2019-10" db="EMBL/GenBank/DDBJ databases">
        <title>Paraburkholderia sp. isolated from nodules of Mimosa pudica from Brazilian Atlantic Forest soils.</title>
        <authorList>
            <person name="Paulitsch F."/>
            <person name="Hungria M."/>
            <person name="Dall'Agnol R."/>
        </authorList>
    </citation>
    <scope>NUCLEOTIDE SEQUENCE [LARGE SCALE GENOMIC DNA]</scope>
    <source>
        <strain evidence="8 9">CNPSo 3157</strain>
    </source>
</reference>
<evidence type="ECO:0000256" key="5">
    <source>
        <dbReference type="ARBA" id="ARBA00023136"/>
    </source>
</evidence>
<feature type="transmembrane region" description="Helical" evidence="6">
    <location>
        <begin position="215"/>
        <end position="234"/>
    </location>
</feature>
<feature type="transmembrane region" description="Helical" evidence="6">
    <location>
        <begin position="119"/>
        <end position="139"/>
    </location>
</feature>
<evidence type="ECO:0000313" key="9">
    <source>
        <dbReference type="Proteomes" id="UP000484381"/>
    </source>
</evidence>
<accession>A0A7X1THE8</accession>
<evidence type="ECO:0000256" key="3">
    <source>
        <dbReference type="ARBA" id="ARBA00022692"/>
    </source>
</evidence>